<accession>A0A328B9Q0</accession>
<evidence type="ECO:0000313" key="2">
    <source>
        <dbReference type="Proteomes" id="UP000248553"/>
    </source>
</evidence>
<keyword evidence="2" id="KW-1185">Reference proteome</keyword>
<dbReference type="Proteomes" id="UP000248553">
    <property type="component" value="Unassembled WGS sequence"/>
</dbReference>
<dbReference type="RefSeq" id="WP_111479981.1">
    <property type="nucleotide sequence ID" value="NZ_QHKM01000008.1"/>
</dbReference>
<dbReference type="OrthoDB" id="881467at2"/>
<protein>
    <submittedName>
        <fullName evidence="1">Uncharacterized protein</fullName>
    </submittedName>
</protein>
<name>A0A328B9Q0_9BACT</name>
<reference evidence="2" key="1">
    <citation type="submission" date="2018-05" db="EMBL/GenBank/DDBJ databases">
        <authorList>
            <person name="Nie L."/>
        </authorList>
    </citation>
    <scope>NUCLEOTIDE SEQUENCE [LARGE SCALE GENOMIC DNA]</scope>
    <source>
        <strain evidence="2">NL</strain>
    </source>
</reference>
<gene>
    <name evidence="1" type="ORF">DLM85_20150</name>
</gene>
<comment type="caution">
    <text evidence="1">The sequence shown here is derived from an EMBL/GenBank/DDBJ whole genome shotgun (WGS) entry which is preliminary data.</text>
</comment>
<sequence length="172" mass="18728">MLALRRLRPLSILGLLALTAASHPPRQTAPPLPHRLTLRLNGAAVPVDTAYSRIEVSSGAGKVLSLNLIRRDDPDDPGLTILVDEFKPVPAVYRFKEILSAHVTEATYRVGNDVAESQACGVNQGEVRVTAVDTKRQILTGTFRAVACSTNAPRSGKKYTFEGTFRCAYEVR</sequence>
<evidence type="ECO:0000313" key="1">
    <source>
        <dbReference type="EMBL" id="RAK63863.1"/>
    </source>
</evidence>
<proteinExistence type="predicted"/>
<dbReference type="EMBL" id="QHKM01000008">
    <property type="protein sequence ID" value="RAK63863.1"/>
    <property type="molecule type" value="Genomic_DNA"/>
</dbReference>
<organism evidence="1 2">
    <name type="scientific">Hymenobacter edaphi</name>
    <dbReference type="NCBI Taxonomy" id="2211146"/>
    <lineage>
        <taxon>Bacteria</taxon>
        <taxon>Pseudomonadati</taxon>
        <taxon>Bacteroidota</taxon>
        <taxon>Cytophagia</taxon>
        <taxon>Cytophagales</taxon>
        <taxon>Hymenobacteraceae</taxon>
        <taxon>Hymenobacter</taxon>
    </lineage>
</organism>
<dbReference type="AlphaFoldDB" id="A0A328B9Q0"/>